<dbReference type="AlphaFoldDB" id="A0A1H0WY75"/>
<evidence type="ECO:0000313" key="3">
    <source>
        <dbReference type="Proteomes" id="UP000199691"/>
    </source>
</evidence>
<feature type="transmembrane region" description="Helical" evidence="1">
    <location>
        <begin position="20"/>
        <end position="38"/>
    </location>
</feature>
<evidence type="ECO:0000313" key="2">
    <source>
        <dbReference type="EMBL" id="SDP95560.1"/>
    </source>
</evidence>
<gene>
    <name evidence="2" type="ORF">SAMN05421507_12574</name>
</gene>
<sequence length="39" mass="4184">MRFGNTRIEFPGGRAGRLTMLVISVVASVLLTVLLNALP</sequence>
<dbReference type="Proteomes" id="UP000199691">
    <property type="component" value="Unassembled WGS sequence"/>
</dbReference>
<protein>
    <submittedName>
        <fullName evidence="2">Uncharacterized protein</fullName>
    </submittedName>
</protein>
<proteinExistence type="predicted"/>
<evidence type="ECO:0000256" key="1">
    <source>
        <dbReference type="SAM" id="Phobius"/>
    </source>
</evidence>
<keyword evidence="1" id="KW-1133">Transmembrane helix</keyword>
<reference evidence="3" key="1">
    <citation type="submission" date="2016-10" db="EMBL/GenBank/DDBJ databases">
        <authorList>
            <person name="Varghese N."/>
            <person name="Submissions S."/>
        </authorList>
    </citation>
    <scope>NUCLEOTIDE SEQUENCE [LARGE SCALE GENOMIC DNA]</scope>
    <source>
        <strain evidence="3">CGMCC 4.6609</strain>
    </source>
</reference>
<accession>A0A1H0WY75</accession>
<keyword evidence="3" id="KW-1185">Reference proteome</keyword>
<name>A0A1H0WY75_9PSEU</name>
<dbReference type="EMBL" id="FNIX01000025">
    <property type="protein sequence ID" value="SDP95560.1"/>
    <property type="molecule type" value="Genomic_DNA"/>
</dbReference>
<keyword evidence="1" id="KW-0812">Transmembrane</keyword>
<keyword evidence="1" id="KW-0472">Membrane</keyword>
<organism evidence="2 3">
    <name type="scientific">Lentzea jiangxiensis</name>
    <dbReference type="NCBI Taxonomy" id="641025"/>
    <lineage>
        <taxon>Bacteria</taxon>
        <taxon>Bacillati</taxon>
        <taxon>Actinomycetota</taxon>
        <taxon>Actinomycetes</taxon>
        <taxon>Pseudonocardiales</taxon>
        <taxon>Pseudonocardiaceae</taxon>
        <taxon>Lentzea</taxon>
    </lineage>
</organism>
<dbReference type="STRING" id="641025.SAMN05421507_12574"/>